<comment type="similarity">
    <text evidence="1">Belongs to the 4-hydroxybenzoyl-CoA thioesterase family.</text>
</comment>
<evidence type="ECO:0000313" key="4">
    <source>
        <dbReference type="Proteomes" id="UP000319040"/>
    </source>
</evidence>
<dbReference type="InterPro" id="IPR050563">
    <property type="entry name" value="4-hydroxybenzoyl-CoA_TE"/>
</dbReference>
<evidence type="ECO:0000256" key="1">
    <source>
        <dbReference type="ARBA" id="ARBA00005953"/>
    </source>
</evidence>
<evidence type="ECO:0000313" key="3">
    <source>
        <dbReference type="EMBL" id="SMO84322.1"/>
    </source>
</evidence>
<dbReference type="Proteomes" id="UP000319040">
    <property type="component" value="Unassembled WGS sequence"/>
</dbReference>
<gene>
    <name evidence="3" type="ORF">SAMN06265379_10976</name>
</gene>
<dbReference type="CDD" id="cd00586">
    <property type="entry name" value="4HBT"/>
    <property type="match status" value="1"/>
</dbReference>
<keyword evidence="2 3" id="KW-0378">Hydrolase</keyword>
<dbReference type="Pfam" id="PF13279">
    <property type="entry name" value="4HBT_2"/>
    <property type="match status" value="1"/>
</dbReference>
<protein>
    <submittedName>
        <fullName evidence="3">Acyl-CoA thioester hydrolase</fullName>
    </submittedName>
</protein>
<dbReference type="Gene3D" id="3.10.129.10">
    <property type="entry name" value="Hotdog Thioesterase"/>
    <property type="match status" value="1"/>
</dbReference>
<dbReference type="OrthoDB" id="9791529at2"/>
<dbReference type="InterPro" id="IPR029069">
    <property type="entry name" value="HotDog_dom_sf"/>
</dbReference>
<proteinExistence type="inferred from homology"/>
<reference evidence="3 4" key="1">
    <citation type="submission" date="2017-05" db="EMBL/GenBank/DDBJ databases">
        <authorList>
            <person name="Varghese N."/>
            <person name="Submissions S."/>
        </authorList>
    </citation>
    <scope>NUCLEOTIDE SEQUENCE [LARGE SCALE GENOMIC DNA]</scope>
    <source>
        <strain evidence="3 4">DSM 27040</strain>
    </source>
</reference>
<dbReference type="AlphaFoldDB" id="A0A521EKA1"/>
<dbReference type="EMBL" id="FXTB01000009">
    <property type="protein sequence ID" value="SMO84322.1"/>
    <property type="molecule type" value="Genomic_DNA"/>
</dbReference>
<dbReference type="SUPFAM" id="SSF54637">
    <property type="entry name" value="Thioesterase/thiol ester dehydrase-isomerase"/>
    <property type="match status" value="1"/>
</dbReference>
<dbReference type="RefSeq" id="WP_142534274.1">
    <property type="nucleotide sequence ID" value="NZ_FXTB01000009.1"/>
</dbReference>
<keyword evidence="4" id="KW-1185">Reference proteome</keyword>
<dbReference type="PANTHER" id="PTHR31793:SF27">
    <property type="entry name" value="NOVEL THIOESTERASE SUPERFAMILY DOMAIN AND SAPOSIN A-TYPE DOMAIN CONTAINING PROTEIN (0610012H03RIK)"/>
    <property type="match status" value="1"/>
</dbReference>
<dbReference type="PANTHER" id="PTHR31793">
    <property type="entry name" value="4-HYDROXYBENZOYL-COA THIOESTERASE FAMILY MEMBER"/>
    <property type="match status" value="1"/>
</dbReference>
<dbReference type="GO" id="GO:0047617">
    <property type="term" value="F:fatty acyl-CoA hydrolase activity"/>
    <property type="evidence" value="ECO:0007669"/>
    <property type="project" value="TreeGrafter"/>
</dbReference>
<sequence>MKTENIHFNHSDNIQIRFNDMDGLGHANNSTIQEYFDLGRLGYFNKVFKNEVNWKEFGAIVASIKTDFLAPVFLSDKLRVKTKVLYIGDKSMKLIQHIVDDKNILKATCSSVMVGFDPKTQSSLLIPDEWRRKISDLEQSDL</sequence>
<name>A0A521EKA1_SACCC</name>
<organism evidence="3 4">
    <name type="scientific">Saccharicrinis carchari</name>
    <dbReference type="NCBI Taxonomy" id="1168039"/>
    <lineage>
        <taxon>Bacteria</taxon>
        <taxon>Pseudomonadati</taxon>
        <taxon>Bacteroidota</taxon>
        <taxon>Bacteroidia</taxon>
        <taxon>Marinilabiliales</taxon>
        <taxon>Marinilabiliaceae</taxon>
        <taxon>Saccharicrinis</taxon>
    </lineage>
</organism>
<evidence type="ECO:0000256" key="2">
    <source>
        <dbReference type="ARBA" id="ARBA00022801"/>
    </source>
</evidence>
<accession>A0A521EKA1</accession>